<dbReference type="GO" id="GO:0005886">
    <property type="term" value="C:plasma membrane"/>
    <property type="evidence" value="ECO:0007669"/>
    <property type="project" value="UniProtKB-SubCell"/>
</dbReference>
<evidence type="ECO:0000256" key="12">
    <source>
        <dbReference type="ARBA" id="ARBA00022777"/>
    </source>
</evidence>
<dbReference type="SMART" id="SM00109">
    <property type="entry name" value="C1"/>
    <property type="match status" value="1"/>
</dbReference>
<dbReference type="GO" id="GO:0005634">
    <property type="term" value="C:nucleus"/>
    <property type="evidence" value="ECO:0007669"/>
    <property type="project" value="UniProtKB-SubCell"/>
</dbReference>
<evidence type="ECO:0000256" key="6">
    <source>
        <dbReference type="ARBA" id="ARBA00009280"/>
    </source>
</evidence>
<organism evidence="26 27">
    <name type="scientific">Sparus aurata</name>
    <name type="common">Gilthead sea bream</name>
    <dbReference type="NCBI Taxonomy" id="8175"/>
    <lineage>
        <taxon>Eukaryota</taxon>
        <taxon>Metazoa</taxon>
        <taxon>Chordata</taxon>
        <taxon>Craniata</taxon>
        <taxon>Vertebrata</taxon>
        <taxon>Euteleostomi</taxon>
        <taxon>Actinopterygii</taxon>
        <taxon>Neopterygii</taxon>
        <taxon>Teleostei</taxon>
        <taxon>Neoteleostei</taxon>
        <taxon>Acanthomorphata</taxon>
        <taxon>Eupercaria</taxon>
        <taxon>Spariformes</taxon>
        <taxon>Sparidae</taxon>
        <taxon>Sparus</taxon>
    </lineage>
</organism>
<evidence type="ECO:0000256" key="16">
    <source>
        <dbReference type="ARBA" id="ARBA00023136"/>
    </source>
</evidence>
<keyword evidence="17" id="KW-0539">Nucleus</keyword>
<feature type="compositionally biased region" description="Basic residues" evidence="24">
    <location>
        <begin position="149"/>
        <end position="164"/>
    </location>
</feature>
<keyword evidence="7" id="KW-1003">Cell membrane</keyword>
<dbReference type="InterPro" id="IPR056383">
    <property type="entry name" value="DGKI-like_dom"/>
</dbReference>
<evidence type="ECO:0000256" key="22">
    <source>
        <dbReference type="ARBA" id="ARBA00060536"/>
    </source>
</evidence>
<evidence type="ECO:0000256" key="10">
    <source>
        <dbReference type="ARBA" id="ARBA00022737"/>
    </source>
</evidence>
<evidence type="ECO:0000256" key="14">
    <source>
        <dbReference type="ARBA" id="ARBA00023043"/>
    </source>
</evidence>
<keyword evidence="13 23" id="KW-0067">ATP-binding</keyword>
<evidence type="ECO:0000313" key="26">
    <source>
        <dbReference type="Ensembl" id="ENSSAUP00010047677.1"/>
    </source>
</evidence>
<keyword evidence="15" id="KW-0443">Lipid metabolism</keyword>
<dbReference type="PANTHER" id="PTHR11255:SF92">
    <property type="entry name" value="DIACYLGLYCEROL KINASE IOTA"/>
    <property type="match status" value="1"/>
</dbReference>
<keyword evidence="9 23" id="KW-0808">Transferase</keyword>
<dbReference type="InterPro" id="IPR000756">
    <property type="entry name" value="Diacylglycerol_kin_accessory"/>
</dbReference>
<dbReference type="PANTHER" id="PTHR11255">
    <property type="entry name" value="DIACYLGLYCEROL KINASE"/>
    <property type="match status" value="1"/>
</dbReference>
<comment type="catalytic activity">
    <reaction evidence="20">
        <text>1-octadecanoyl-2-(5Z,8Z,11Z,14Z-eicosatetraenoyl)-sn-glycerol + ATP = 1-octadecanoyl-2-(5Z,8Z,11Z,14Z-eicosatetraenoyl)-sn-glycero-3-phosphate + ADP + H(+)</text>
        <dbReference type="Rhea" id="RHEA:40323"/>
        <dbReference type="ChEBI" id="CHEBI:15378"/>
        <dbReference type="ChEBI" id="CHEBI:30616"/>
        <dbReference type="ChEBI" id="CHEBI:75728"/>
        <dbReference type="ChEBI" id="CHEBI:77091"/>
        <dbReference type="ChEBI" id="CHEBI:456216"/>
    </reaction>
    <physiologicalReaction direction="left-to-right" evidence="20">
        <dbReference type="Rhea" id="RHEA:40324"/>
    </physiologicalReaction>
</comment>
<dbReference type="UniPathway" id="UPA00230"/>
<evidence type="ECO:0000256" key="20">
    <source>
        <dbReference type="ARBA" id="ARBA00023400"/>
    </source>
</evidence>
<dbReference type="AlphaFoldDB" id="A0A671X9B7"/>
<dbReference type="GO" id="GO:0098978">
    <property type="term" value="C:glutamatergic synapse"/>
    <property type="evidence" value="ECO:0007669"/>
    <property type="project" value="TreeGrafter"/>
</dbReference>
<dbReference type="InterPro" id="IPR037607">
    <property type="entry name" value="DGK"/>
</dbReference>
<dbReference type="Gene3D" id="3.40.50.10330">
    <property type="entry name" value="Probable inorganic polyphosphate/atp-NAD kinase, domain 1"/>
    <property type="match status" value="1"/>
</dbReference>
<dbReference type="InterPro" id="IPR002219">
    <property type="entry name" value="PKC_DAG/PE"/>
</dbReference>
<evidence type="ECO:0000313" key="27">
    <source>
        <dbReference type="Proteomes" id="UP000472265"/>
    </source>
</evidence>
<name>A0A671X9B7_SPAAU</name>
<dbReference type="Ensembl" id="ENSSAUT00010050105.1">
    <property type="protein sequence ID" value="ENSSAUP00010047677.1"/>
    <property type="gene ID" value="ENSSAUG00010019366.1"/>
</dbReference>
<reference evidence="26" key="2">
    <citation type="submission" date="2025-08" db="UniProtKB">
        <authorList>
            <consortium name="Ensembl"/>
        </authorList>
    </citation>
    <scope>IDENTIFICATION</scope>
</reference>
<dbReference type="GO" id="GO:0005829">
    <property type="term" value="C:cytosol"/>
    <property type="evidence" value="ECO:0007669"/>
    <property type="project" value="UniProtKB-SubCell"/>
</dbReference>
<evidence type="ECO:0000256" key="24">
    <source>
        <dbReference type="SAM" id="MobiDB-lite"/>
    </source>
</evidence>
<keyword evidence="27" id="KW-1185">Reference proteome</keyword>
<dbReference type="InterPro" id="IPR047487">
    <property type="entry name" value="C1_DGKiota_rpt2"/>
</dbReference>
<comment type="similarity">
    <text evidence="6 23">Belongs to the eukaryotic diacylglycerol kinase family.</text>
</comment>
<evidence type="ECO:0000256" key="8">
    <source>
        <dbReference type="ARBA" id="ARBA00022490"/>
    </source>
</evidence>
<proteinExistence type="inferred from homology"/>
<evidence type="ECO:0000256" key="4">
    <source>
        <dbReference type="ARBA" id="ARBA00004514"/>
    </source>
</evidence>
<evidence type="ECO:0000256" key="13">
    <source>
        <dbReference type="ARBA" id="ARBA00022840"/>
    </source>
</evidence>
<evidence type="ECO:0000256" key="11">
    <source>
        <dbReference type="ARBA" id="ARBA00022741"/>
    </source>
</evidence>
<dbReference type="SUPFAM" id="SSF111331">
    <property type="entry name" value="NAD kinase/diacylglycerol kinase-like"/>
    <property type="match status" value="1"/>
</dbReference>
<evidence type="ECO:0000256" key="5">
    <source>
        <dbReference type="ARBA" id="ARBA00005175"/>
    </source>
</evidence>
<evidence type="ECO:0000256" key="17">
    <source>
        <dbReference type="ARBA" id="ARBA00023242"/>
    </source>
</evidence>
<dbReference type="PROSITE" id="PS50146">
    <property type="entry name" value="DAGK"/>
    <property type="match status" value="1"/>
</dbReference>
<comment type="pathway">
    <text evidence="22">Glycerolipid metabolism.</text>
</comment>
<dbReference type="InterPro" id="IPR001206">
    <property type="entry name" value="Diacylglycerol_kinase_cat_dom"/>
</dbReference>
<dbReference type="EC" id="2.7.1.107" evidence="23"/>
<dbReference type="Gene3D" id="2.60.200.40">
    <property type="match status" value="1"/>
</dbReference>
<comment type="catalytic activity">
    <reaction evidence="21">
        <text>a 1,2-diacyl-sn-glycerol + ATP = a 1,2-diacyl-sn-glycero-3-phosphate + ADP + H(+)</text>
        <dbReference type="Rhea" id="RHEA:10272"/>
        <dbReference type="ChEBI" id="CHEBI:15378"/>
        <dbReference type="ChEBI" id="CHEBI:17815"/>
        <dbReference type="ChEBI" id="CHEBI:30616"/>
        <dbReference type="ChEBI" id="CHEBI:58608"/>
        <dbReference type="ChEBI" id="CHEBI:456216"/>
        <dbReference type="EC" id="2.7.1.107"/>
    </reaction>
    <physiologicalReaction direction="left-to-right" evidence="21">
        <dbReference type="Rhea" id="RHEA:10273"/>
    </physiologicalReaction>
</comment>
<evidence type="ECO:0000256" key="23">
    <source>
        <dbReference type="RuleBase" id="RU361128"/>
    </source>
</evidence>
<dbReference type="InterPro" id="IPR017438">
    <property type="entry name" value="ATP-NAD_kinase_N"/>
</dbReference>
<dbReference type="Proteomes" id="UP000472265">
    <property type="component" value="Chromosome 14"/>
</dbReference>
<feature type="region of interest" description="Disordered" evidence="24">
    <location>
        <begin position="146"/>
        <end position="167"/>
    </location>
</feature>
<sequence>METSCSGELCYLGEDACLLKTAKSAPRKKCAACKIVVHTGCIEQLEKYPGVDKHPCKGQNILRHHWVHRRRQEGKCRQCGKSFQQKFFHSKEIIAISCSWCKQAFHNKVTCFMLHQIEEPCSLGAHAGVIVPPSWIIKVRKPQSSLKNSARRKKRTSFKRRTSKKGLDESKWRPFMLKPLPSPLMKPILVFVNPKSGGNQGAKVLQMFMWILNPRQVFDLSQGGLREALELYRKVPNLRILACGGDGTVGWILSTLDELQMNPQPPVAVLPLGTGNDLARTLNWGGGYTDEPVSKVLCHVEDGSVVQLDRWNLLVEKSASQPEEGTQKLPLNVFNNYFSLGFDAHVTLEFHESREANPEKFNSRFRNKMFYAGVSVPLDVLPHCDGTDLTPKIQELKFQCIVFLNIPRYCAGTMPWGNTGDHRDFEPQRHDDGCIEVIGFTMASLAALQVGGHGERLHQCREVVLTTFKTVPVQVDGEPCRLAPSTLRISLRNQANMVQKSKRRTSVPLLNDPHAVPDRLRLRVNRISLQEYDRLQYDKERLRDISIPVGIVVVRGDCDLETCRLYIDRLQEAMFVSLCLQDECRGVPRTSSTSRLSPNWSFLDCEFLSAVCLQEHLHFVTEICQDEVFILDHEGPTVNQAASTGMPDLVVEPTAGYLHTFHFTSSLFHCFVCLPLISSKMFVAADTKMTKTLPANDLSRVLILKN</sequence>
<dbReference type="GO" id="GO:0007200">
    <property type="term" value="P:phospholipase C-activating G protein-coupled receptor signaling pathway"/>
    <property type="evidence" value="ECO:0007669"/>
    <property type="project" value="InterPro"/>
</dbReference>
<evidence type="ECO:0000256" key="2">
    <source>
        <dbReference type="ARBA" id="ARBA00004236"/>
    </source>
</evidence>
<evidence type="ECO:0000256" key="19">
    <source>
        <dbReference type="ARBA" id="ARBA00023371"/>
    </source>
</evidence>
<evidence type="ECO:0000259" key="25">
    <source>
        <dbReference type="PROSITE" id="PS50146"/>
    </source>
</evidence>
<reference evidence="26" key="3">
    <citation type="submission" date="2025-09" db="UniProtKB">
        <authorList>
            <consortium name="Ensembl"/>
        </authorList>
    </citation>
    <scope>IDENTIFICATION</scope>
</reference>
<dbReference type="GO" id="GO:0046486">
    <property type="term" value="P:glycerolipid metabolic process"/>
    <property type="evidence" value="ECO:0007669"/>
    <property type="project" value="UniProtKB-UniPathway"/>
</dbReference>
<dbReference type="Pfam" id="PF23578">
    <property type="entry name" value="DGKI"/>
    <property type="match status" value="1"/>
</dbReference>
<dbReference type="CDD" id="cd20896">
    <property type="entry name" value="C1_DGKiota_rpt2"/>
    <property type="match status" value="1"/>
</dbReference>
<evidence type="ECO:0000256" key="21">
    <source>
        <dbReference type="ARBA" id="ARBA00023411"/>
    </source>
</evidence>
<dbReference type="GO" id="GO:0004143">
    <property type="term" value="F:ATP-dependent diacylglycerol kinase activity"/>
    <property type="evidence" value="ECO:0007669"/>
    <property type="project" value="UniProtKB-EC"/>
</dbReference>
<keyword evidence="14" id="KW-0040">ANK repeat</keyword>
<evidence type="ECO:0000256" key="7">
    <source>
        <dbReference type="ARBA" id="ARBA00022475"/>
    </source>
</evidence>
<reference evidence="26" key="1">
    <citation type="submission" date="2021-04" db="EMBL/GenBank/DDBJ databases">
        <authorList>
            <consortium name="Wellcome Sanger Institute Data Sharing"/>
        </authorList>
    </citation>
    <scope>NUCLEOTIDE SEQUENCE [LARGE SCALE GENOMIC DNA]</scope>
</reference>
<comment type="subcellular location">
    <subcellularLocation>
        <location evidence="2">Cell membrane</location>
    </subcellularLocation>
    <subcellularLocation>
        <location evidence="3">Cell projection</location>
    </subcellularLocation>
    <subcellularLocation>
        <location evidence="4">Cytoplasm</location>
        <location evidence="4">Cytosol</location>
    </subcellularLocation>
    <subcellularLocation>
        <location evidence="1">Nucleus</location>
    </subcellularLocation>
</comment>
<dbReference type="Pfam" id="PF00130">
    <property type="entry name" value="C1_1"/>
    <property type="match status" value="1"/>
</dbReference>
<evidence type="ECO:0000256" key="3">
    <source>
        <dbReference type="ARBA" id="ARBA00004316"/>
    </source>
</evidence>
<dbReference type="SMART" id="SM00045">
    <property type="entry name" value="DAGKa"/>
    <property type="match status" value="1"/>
</dbReference>
<protein>
    <recommendedName>
        <fullName evidence="23">Diacylglycerol kinase</fullName>
        <shortName evidence="23">DAG kinase</shortName>
        <ecNumber evidence="23">2.7.1.107</ecNumber>
    </recommendedName>
</protein>
<dbReference type="GO" id="GO:0005524">
    <property type="term" value="F:ATP binding"/>
    <property type="evidence" value="ECO:0007669"/>
    <property type="project" value="UniProtKB-KW"/>
</dbReference>
<dbReference type="SMART" id="SM00046">
    <property type="entry name" value="DAGKc"/>
    <property type="match status" value="1"/>
</dbReference>
<accession>A0A671X9B7</accession>
<evidence type="ECO:0000256" key="18">
    <source>
        <dbReference type="ARBA" id="ARBA00023273"/>
    </source>
</evidence>
<dbReference type="GO" id="GO:0042995">
    <property type="term" value="C:cell projection"/>
    <property type="evidence" value="ECO:0007669"/>
    <property type="project" value="UniProtKB-SubCell"/>
</dbReference>
<keyword evidence="11 23" id="KW-0547">Nucleotide-binding</keyword>
<dbReference type="FunFam" id="2.60.200.40:FF:000002">
    <property type="entry name" value="Diacylglycerol kinase"/>
    <property type="match status" value="1"/>
</dbReference>
<keyword evidence="8" id="KW-0963">Cytoplasm</keyword>
<gene>
    <name evidence="26" type="primary">dgki</name>
</gene>
<evidence type="ECO:0000256" key="1">
    <source>
        <dbReference type="ARBA" id="ARBA00004123"/>
    </source>
</evidence>
<dbReference type="InterPro" id="IPR016064">
    <property type="entry name" value="NAD/diacylglycerol_kinase_sf"/>
</dbReference>
<dbReference type="FunFam" id="3.40.50.10330:FF:000002">
    <property type="entry name" value="Diacylglycerol kinase"/>
    <property type="match status" value="1"/>
</dbReference>
<comment type="catalytic activity">
    <reaction evidence="19">
        <text>1,2-di-(9Z-octadecenoyl)-sn-glycerol + ATP = 1,2-di-(9Z-octadecenoyl)-sn-glycero-3-phosphate + ADP + H(+)</text>
        <dbReference type="Rhea" id="RHEA:40327"/>
        <dbReference type="ChEBI" id="CHEBI:15378"/>
        <dbReference type="ChEBI" id="CHEBI:30616"/>
        <dbReference type="ChEBI" id="CHEBI:52333"/>
        <dbReference type="ChEBI" id="CHEBI:74546"/>
        <dbReference type="ChEBI" id="CHEBI:456216"/>
    </reaction>
    <physiologicalReaction direction="left-to-right" evidence="19">
        <dbReference type="Rhea" id="RHEA:40328"/>
    </physiologicalReaction>
</comment>
<evidence type="ECO:0000256" key="15">
    <source>
        <dbReference type="ARBA" id="ARBA00023098"/>
    </source>
</evidence>
<dbReference type="Pfam" id="PF00781">
    <property type="entry name" value="DAGK_cat"/>
    <property type="match status" value="1"/>
</dbReference>
<keyword evidence="16" id="KW-0472">Membrane</keyword>
<dbReference type="Pfam" id="PF00609">
    <property type="entry name" value="DAGK_acc"/>
    <property type="match status" value="1"/>
</dbReference>
<evidence type="ECO:0000256" key="9">
    <source>
        <dbReference type="ARBA" id="ARBA00022679"/>
    </source>
</evidence>
<dbReference type="GeneTree" id="ENSGT00940000158094"/>
<comment type="pathway">
    <text evidence="5">Lipid metabolism; glycerolipid metabolism.</text>
</comment>
<keyword evidence="18" id="KW-0966">Cell projection</keyword>
<keyword evidence="12 23" id="KW-0418">Kinase</keyword>
<keyword evidence="10" id="KW-0677">Repeat</keyword>
<feature type="domain" description="DAGKc" evidence="25">
    <location>
        <begin position="183"/>
        <end position="317"/>
    </location>
</feature>